<gene>
    <name evidence="6" type="ORF">TWF730_005598</name>
</gene>
<dbReference type="EMBL" id="JAVHNS010000002">
    <property type="protein sequence ID" value="KAK6361886.1"/>
    <property type="molecule type" value="Genomic_DNA"/>
</dbReference>
<protein>
    <recommendedName>
        <fullName evidence="8">Kelch repeat-containing protein</fullName>
    </recommendedName>
</protein>
<evidence type="ECO:0000256" key="4">
    <source>
        <dbReference type="SAM" id="Phobius"/>
    </source>
</evidence>
<sequence>MVRRKFVVAALPALGHAFAISTTGTGISRRESGPLERRETGIRAMCSWELPSSAIIRDQLYVNGGRLRRANISSSGSPQIEVDNIPTSSYYLNLGTAFNITDVPFQTLDTPFAQVTNGFMAANDNSFWLYGGLLADTDAIQSFPAADNIQVYDVYKQGPERSWKQGWQIGPVLSNGVNRYVAGGAGVNVRELNTSYYFAGARNEDWGEIRGPGTVRTQYRANVTSSQLITADLTDQVRTEWTNRTLDRPARPRLDAEMVYVPAGKLGALIVIGGVTHAEWQGRGLDESQSAYEAAVNRSVVTGPSFLQAVDVYDINEERWYVQNTTGDIPPTSLAQFCATVATSQDGKSHHIYIYGGYPGDSLVRPIPYYDDVYVLSIPAFEWTKVLDGSPSTARKGHKCVKPLPDQMFIVGGAPPPTANRCLDIVRVLNLNKLEFMNSYDPSAYEEYKVPQRLRDVVGGDENGSATKTASRWAAPTLEAIFMTELPPQRAATFYPYPSEPANSTPTVSIIQTKSETPKFVYPVVAVCIVVVLAIVGGCIAFFCIRRRKQRQAAKDAGNEQFQNQEKDAKGAAYPQYPADAQQGYGSYGSMSTIAPAYATGDPYSGNPQIIFELPAEPKGPVELDAGAGDYPKLGVIDENRANDAFSIVPTPATECSDPISAASRNASQRTRRSVFSEATSPIDNLPGGVSPLTPDPEIAGNPGETPITPAEFSWWRKQSLRGGAVARKLSNFSIRTLSRTNTGLSRSDTTAAIPSVAPSTAQATSANLTPPTTVAPTATPAGVTPPATATQERTAATSAEPTSNMTEESVPAPPPAPTTTTTTNTN</sequence>
<keyword evidence="4" id="KW-1133">Transmembrane helix</keyword>
<dbReference type="AlphaFoldDB" id="A0AAV9VIT8"/>
<dbReference type="Gene3D" id="2.120.10.80">
    <property type="entry name" value="Kelch-type beta propeller"/>
    <property type="match status" value="1"/>
</dbReference>
<dbReference type="PANTHER" id="PTHR46228">
    <property type="entry name" value="KELCH DOMAIN-CONTAINING PROTEIN"/>
    <property type="match status" value="1"/>
</dbReference>
<accession>A0AAV9VIT8</accession>
<feature type="signal peptide" evidence="5">
    <location>
        <begin position="1"/>
        <end position="17"/>
    </location>
</feature>
<feature type="region of interest" description="Disordered" evidence="3">
    <location>
        <begin position="743"/>
        <end position="827"/>
    </location>
</feature>
<evidence type="ECO:0000256" key="3">
    <source>
        <dbReference type="SAM" id="MobiDB-lite"/>
    </source>
</evidence>
<evidence type="ECO:0000256" key="2">
    <source>
        <dbReference type="ARBA" id="ARBA00022737"/>
    </source>
</evidence>
<keyword evidence="4" id="KW-0812">Transmembrane</keyword>
<keyword evidence="1" id="KW-0880">Kelch repeat</keyword>
<feature type="region of interest" description="Disordered" evidence="3">
    <location>
        <begin position="656"/>
        <end position="690"/>
    </location>
</feature>
<dbReference type="InterPro" id="IPR015915">
    <property type="entry name" value="Kelch-typ_b-propeller"/>
</dbReference>
<dbReference type="SUPFAM" id="SSF117281">
    <property type="entry name" value="Kelch motif"/>
    <property type="match status" value="1"/>
</dbReference>
<keyword evidence="5" id="KW-0732">Signal</keyword>
<organism evidence="6 7">
    <name type="scientific">Orbilia blumenaviensis</name>
    <dbReference type="NCBI Taxonomy" id="1796055"/>
    <lineage>
        <taxon>Eukaryota</taxon>
        <taxon>Fungi</taxon>
        <taxon>Dikarya</taxon>
        <taxon>Ascomycota</taxon>
        <taxon>Pezizomycotina</taxon>
        <taxon>Orbiliomycetes</taxon>
        <taxon>Orbiliales</taxon>
        <taxon>Orbiliaceae</taxon>
        <taxon>Orbilia</taxon>
    </lineage>
</organism>
<evidence type="ECO:0008006" key="8">
    <source>
        <dbReference type="Google" id="ProtNLM"/>
    </source>
</evidence>
<evidence type="ECO:0000256" key="1">
    <source>
        <dbReference type="ARBA" id="ARBA00022441"/>
    </source>
</evidence>
<feature type="compositionally biased region" description="Low complexity" evidence="3">
    <location>
        <begin position="770"/>
        <end position="791"/>
    </location>
</feature>
<proteinExistence type="predicted"/>
<evidence type="ECO:0000256" key="5">
    <source>
        <dbReference type="SAM" id="SignalP"/>
    </source>
</evidence>
<name>A0AAV9VIT8_9PEZI</name>
<dbReference type="PANTHER" id="PTHR46228:SF2">
    <property type="entry name" value="KELCH REPEAT PROTEIN (AFU_ORTHOLOGUE AFUA_4G14350)"/>
    <property type="match status" value="1"/>
</dbReference>
<evidence type="ECO:0000313" key="6">
    <source>
        <dbReference type="EMBL" id="KAK6361886.1"/>
    </source>
</evidence>
<reference evidence="6 7" key="1">
    <citation type="submission" date="2019-10" db="EMBL/GenBank/DDBJ databases">
        <authorList>
            <person name="Palmer J.M."/>
        </authorList>
    </citation>
    <scope>NUCLEOTIDE SEQUENCE [LARGE SCALE GENOMIC DNA]</scope>
    <source>
        <strain evidence="6 7">TWF730</strain>
    </source>
</reference>
<evidence type="ECO:0000313" key="7">
    <source>
        <dbReference type="Proteomes" id="UP001373714"/>
    </source>
</evidence>
<dbReference type="Proteomes" id="UP001373714">
    <property type="component" value="Unassembled WGS sequence"/>
</dbReference>
<keyword evidence="2" id="KW-0677">Repeat</keyword>
<keyword evidence="4" id="KW-0472">Membrane</keyword>
<feature type="chain" id="PRO_5043609035" description="Kelch repeat-containing protein" evidence="5">
    <location>
        <begin position="18"/>
        <end position="827"/>
    </location>
</feature>
<keyword evidence="7" id="KW-1185">Reference proteome</keyword>
<feature type="compositionally biased region" description="Polar residues" evidence="3">
    <location>
        <begin position="743"/>
        <end position="769"/>
    </location>
</feature>
<feature type="transmembrane region" description="Helical" evidence="4">
    <location>
        <begin position="520"/>
        <end position="545"/>
    </location>
</feature>
<comment type="caution">
    <text evidence="6">The sequence shown here is derived from an EMBL/GenBank/DDBJ whole genome shotgun (WGS) entry which is preliminary data.</text>
</comment>
<feature type="compositionally biased region" description="Polar residues" evidence="3">
    <location>
        <begin position="792"/>
        <end position="808"/>
    </location>
</feature>